<proteinExistence type="predicted"/>
<name>A0A8J8MKH8_9FIRM</name>
<dbReference type="AlphaFoldDB" id="A0A8J8MKH8"/>
<dbReference type="KEGG" id="vpy:HZI73_14325"/>
<gene>
    <name evidence="1" type="ORF">HZI73_14325</name>
</gene>
<accession>A0A8J8MKH8</accession>
<dbReference type="Pfam" id="PF11756">
    <property type="entry name" value="YgbA_NO"/>
    <property type="match status" value="1"/>
</dbReference>
<dbReference type="RefSeq" id="WP_212694074.1">
    <property type="nucleotide sequence ID" value="NZ_CP058649.1"/>
</dbReference>
<evidence type="ECO:0000313" key="2">
    <source>
        <dbReference type="Proteomes" id="UP000683246"/>
    </source>
</evidence>
<evidence type="ECO:0000313" key="1">
    <source>
        <dbReference type="EMBL" id="QUI23390.1"/>
    </source>
</evidence>
<dbReference type="Proteomes" id="UP000683246">
    <property type="component" value="Chromosome"/>
</dbReference>
<dbReference type="InterPro" id="IPR020483">
    <property type="entry name" value="Uncharacterised_YgbA"/>
</dbReference>
<reference evidence="1" key="1">
    <citation type="submission" date="2020-07" db="EMBL/GenBank/DDBJ databases">
        <title>Vallitalea pronyensis genome.</title>
        <authorList>
            <person name="Postec A."/>
        </authorList>
    </citation>
    <scope>NUCLEOTIDE SEQUENCE</scope>
    <source>
        <strain evidence="1">FatNI3</strain>
    </source>
</reference>
<keyword evidence="2" id="KW-1185">Reference proteome</keyword>
<protein>
    <submittedName>
        <fullName evidence="1">Nitrous oxide-stimulated promoter family protein</fullName>
    </submittedName>
</protein>
<sequence>MDAIQVKKKTLQAMTKMYCQRKHVMHTDMDLCPVCHTFMTYAVERLDNCPKASKMNCKACNIHCYDSYMQSYVKGIMRYSGKHMLYRHPILTCHYLYNKTIASLF</sequence>
<dbReference type="EMBL" id="CP058649">
    <property type="protein sequence ID" value="QUI23390.1"/>
    <property type="molecule type" value="Genomic_DNA"/>
</dbReference>
<organism evidence="1 2">
    <name type="scientific">Vallitalea pronyensis</name>
    <dbReference type="NCBI Taxonomy" id="1348613"/>
    <lineage>
        <taxon>Bacteria</taxon>
        <taxon>Bacillati</taxon>
        <taxon>Bacillota</taxon>
        <taxon>Clostridia</taxon>
        <taxon>Lachnospirales</taxon>
        <taxon>Vallitaleaceae</taxon>
        <taxon>Vallitalea</taxon>
    </lineage>
</organism>